<protein>
    <recommendedName>
        <fullName evidence="7">TRAP transporter small permease protein</fullName>
    </recommendedName>
</protein>
<proteinExistence type="inferred from homology"/>
<dbReference type="AlphaFoldDB" id="A0AAN0MIS7"/>
<keyword evidence="4 7" id="KW-0812">Transmembrane</keyword>
<evidence type="ECO:0000313" key="10">
    <source>
        <dbReference type="Proteomes" id="UP001470809"/>
    </source>
</evidence>
<keyword evidence="7" id="KW-0997">Cell inner membrane</keyword>
<comment type="function">
    <text evidence="7">Part of the tripartite ATP-independent periplasmic (TRAP) transport system.</text>
</comment>
<feature type="transmembrane region" description="Helical" evidence="7">
    <location>
        <begin position="154"/>
        <end position="176"/>
    </location>
</feature>
<dbReference type="GO" id="GO:0005886">
    <property type="term" value="C:plasma membrane"/>
    <property type="evidence" value="ECO:0007669"/>
    <property type="project" value="UniProtKB-SubCell"/>
</dbReference>
<dbReference type="InterPro" id="IPR055348">
    <property type="entry name" value="DctQ"/>
</dbReference>
<gene>
    <name evidence="9" type="ORF">AABB31_12305</name>
</gene>
<dbReference type="Pfam" id="PF04290">
    <property type="entry name" value="DctQ"/>
    <property type="match status" value="1"/>
</dbReference>
<dbReference type="GO" id="GO:0022857">
    <property type="term" value="F:transmembrane transporter activity"/>
    <property type="evidence" value="ECO:0007669"/>
    <property type="project" value="UniProtKB-UniRule"/>
</dbReference>
<dbReference type="KEGG" id="yrh:AABB31_12305"/>
<feature type="transmembrane region" description="Helical" evidence="7">
    <location>
        <begin position="112"/>
        <end position="134"/>
    </location>
</feature>
<evidence type="ECO:0000256" key="7">
    <source>
        <dbReference type="RuleBase" id="RU369079"/>
    </source>
</evidence>
<evidence type="ECO:0000256" key="5">
    <source>
        <dbReference type="ARBA" id="ARBA00022989"/>
    </source>
</evidence>
<evidence type="ECO:0000313" key="9">
    <source>
        <dbReference type="EMBL" id="WZU65883.1"/>
    </source>
</evidence>
<name>A0AAN0MIS7_9RHOB</name>
<reference evidence="10" key="1">
    <citation type="submission" date="2024-04" db="EMBL/GenBank/DDBJ databases">
        <title>Phylogenomic analyses of a clade within the roseobacter group suggest taxonomic reassignments of species of the genera Aestuariivita, Citreicella, Loktanella, Nautella, Pelagibaca, Ruegeria, Thalassobius, Thiobacimonas and Tropicibacter, and the proposal o.</title>
        <authorList>
            <person name="Jeon C.O."/>
        </authorList>
    </citation>
    <scope>NUCLEOTIDE SEQUENCE [LARGE SCALE GENOMIC DNA]</scope>
    <source>
        <strain evidence="10">SS1-5</strain>
    </source>
</reference>
<sequence length="184" mass="19979">MSGGLPLLHNLIERLARFMALLGGIILCLLVLTVCASVLGRELNGAAHAGYLGAVGNWLISIGVGPVNGDFELVEAGIAFAIFAFLPLTQLSGAHATVDIFTNNMSLRTNRFLATFWSLVMAVMIVLITWRLFVGMQDKIRYGETSYLIQFPVWWAYAASFAAAICASIVSIYCAFQRLTGARQ</sequence>
<evidence type="ECO:0000256" key="4">
    <source>
        <dbReference type="ARBA" id="ARBA00022692"/>
    </source>
</evidence>
<feature type="transmembrane region" description="Helical" evidence="7">
    <location>
        <begin position="46"/>
        <end position="67"/>
    </location>
</feature>
<dbReference type="EMBL" id="CP151767">
    <property type="protein sequence ID" value="WZU65883.1"/>
    <property type="molecule type" value="Genomic_DNA"/>
</dbReference>
<comment type="caution">
    <text evidence="7">Lacks conserved residue(s) required for the propagation of feature annotation.</text>
</comment>
<evidence type="ECO:0000256" key="6">
    <source>
        <dbReference type="ARBA" id="ARBA00023136"/>
    </source>
</evidence>
<evidence type="ECO:0000256" key="2">
    <source>
        <dbReference type="ARBA" id="ARBA00022448"/>
    </source>
</evidence>
<comment type="subunit">
    <text evidence="7">The complex comprises the extracytoplasmic solute receptor protein and the two transmembrane proteins.</text>
</comment>
<keyword evidence="10" id="KW-1185">Reference proteome</keyword>
<comment type="subcellular location">
    <subcellularLocation>
        <location evidence="7">Cell inner membrane</location>
        <topology evidence="7">Multi-pass membrane protein</topology>
    </subcellularLocation>
    <subcellularLocation>
        <location evidence="1">Cell membrane</location>
        <topology evidence="1">Multi-pass membrane protein</topology>
    </subcellularLocation>
</comment>
<feature type="transmembrane region" description="Helical" evidence="7">
    <location>
        <begin position="73"/>
        <end position="91"/>
    </location>
</feature>
<reference evidence="9 10" key="2">
    <citation type="submission" date="2024-08" db="EMBL/GenBank/DDBJ databases">
        <title>Phylogenomic analyses of a clade within the roseobacter group suggest taxonomic reassignments of species of the genera Aestuariivita, Citreicella, Loktanella, Nautella, Pelagibaca, Ruegeria, Thalassobius, Thiobacimonas and Tropicibacter, and the proposal o.</title>
        <authorList>
            <person name="Jeon C.O."/>
        </authorList>
    </citation>
    <scope>NUCLEOTIDE SEQUENCE [LARGE SCALE GENOMIC DNA]</scope>
    <source>
        <strain evidence="9 10">SS1-5</strain>
    </source>
</reference>
<feature type="domain" description="Tripartite ATP-independent periplasmic transporters DctQ component" evidence="8">
    <location>
        <begin position="66"/>
        <end position="178"/>
    </location>
</feature>
<dbReference type="Proteomes" id="UP001470809">
    <property type="component" value="Chromosome"/>
</dbReference>
<evidence type="ECO:0000256" key="3">
    <source>
        <dbReference type="ARBA" id="ARBA00022475"/>
    </source>
</evidence>
<keyword evidence="6 7" id="KW-0472">Membrane</keyword>
<feature type="transmembrane region" description="Helical" evidence="7">
    <location>
        <begin position="15"/>
        <end position="39"/>
    </location>
</feature>
<accession>A0AAN0MIS7</accession>
<organism evidence="9 10">
    <name type="scientific">Yoonia rhodophyticola</name>
    <dbReference type="NCBI Taxonomy" id="3137370"/>
    <lineage>
        <taxon>Bacteria</taxon>
        <taxon>Pseudomonadati</taxon>
        <taxon>Pseudomonadota</taxon>
        <taxon>Alphaproteobacteria</taxon>
        <taxon>Rhodobacterales</taxon>
        <taxon>Paracoccaceae</taxon>
        <taxon>Yoonia</taxon>
    </lineage>
</organism>
<evidence type="ECO:0000256" key="1">
    <source>
        <dbReference type="ARBA" id="ARBA00004651"/>
    </source>
</evidence>
<evidence type="ECO:0000259" key="8">
    <source>
        <dbReference type="Pfam" id="PF04290"/>
    </source>
</evidence>
<keyword evidence="2 7" id="KW-0813">Transport</keyword>
<comment type="similarity">
    <text evidence="7">Belongs to the TRAP transporter small permease family.</text>
</comment>
<dbReference type="RefSeq" id="WP_342075215.1">
    <property type="nucleotide sequence ID" value="NZ_CP151767.2"/>
</dbReference>
<keyword evidence="3" id="KW-1003">Cell membrane</keyword>
<keyword evidence="5 7" id="KW-1133">Transmembrane helix</keyword>